<dbReference type="EMBL" id="CAJNON010000038">
    <property type="protein sequence ID" value="CAF0844085.1"/>
    <property type="molecule type" value="Genomic_DNA"/>
</dbReference>
<dbReference type="Proteomes" id="UP000663844">
    <property type="component" value="Unassembled WGS sequence"/>
</dbReference>
<dbReference type="OrthoDB" id="10055406at2759"/>
<dbReference type="Proteomes" id="UP000663860">
    <property type="component" value="Unassembled WGS sequence"/>
</dbReference>
<dbReference type="EMBL" id="CAJNOE010000083">
    <property type="protein sequence ID" value="CAF0881535.1"/>
    <property type="molecule type" value="Genomic_DNA"/>
</dbReference>
<evidence type="ECO:0000313" key="2">
    <source>
        <dbReference type="EMBL" id="CAF0873309.1"/>
    </source>
</evidence>
<evidence type="ECO:0000313" key="1">
    <source>
        <dbReference type="EMBL" id="CAF0844085.1"/>
    </source>
</evidence>
<proteinExistence type="predicted"/>
<sequence>MFGYGYGGSGGYIQQGYEQERMGFGPQGYGVYEQGMEMNRNLYNGAATVVRESEFIPMGGMGYGGYGYGSAYGYPFY</sequence>
<evidence type="ECO:0000313" key="6">
    <source>
        <dbReference type="EMBL" id="CAF4261117.1"/>
    </source>
</evidence>
<name>A0A820FBC2_9BILA</name>
<reference evidence="6" key="1">
    <citation type="submission" date="2021-02" db="EMBL/GenBank/DDBJ databases">
        <authorList>
            <person name="Nowell W R."/>
        </authorList>
    </citation>
    <scope>NUCLEOTIDE SEQUENCE</scope>
</reference>
<dbReference type="EMBL" id="CAJOAY010013109">
    <property type="protein sequence ID" value="CAF4261117.1"/>
    <property type="molecule type" value="Genomic_DNA"/>
</dbReference>
<dbReference type="EMBL" id="CAJNOG010000063">
    <property type="protein sequence ID" value="CAF0873309.1"/>
    <property type="molecule type" value="Genomic_DNA"/>
</dbReference>
<evidence type="ECO:0000313" key="7">
    <source>
        <dbReference type="Proteomes" id="UP000663881"/>
    </source>
</evidence>
<evidence type="ECO:0000313" key="5">
    <source>
        <dbReference type="EMBL" id="CAF4233608.1"/>
    </source>
</evidence>
<dbReference type="Proteomes" id="UP000663891">
    <property type="component" value="Unassembled WGS sequence"/>
</dbReference>
<gene>
    <name evidence="3" type="ORF">IZO911_LOCUS11216</name>
    <name evidence="2" type="ORF">JYZ213_LOCUS9081</name>
    <name evidence="4" type="ORF">KXQ929_LOCUS39347</name>
    <name evidence="6" type="ORF">OKA104_LOCUS44133</name>
    <name evidence="5" type="ORF">OXD698_LOCUS42534</name>
    <name evidence="1" type="ORF">VCS650_LOCUS6297</name>
</gene>
<evidence type="ECO:0000313" key="3">
    <source>
        <dbReference type="EMBL" id="CAF0881535.1"/>
    </source>
</evidence>
<protein>
    <submittedName>
        <fullName evidence="6">Uncharacterized protein</fullName>
    </submittedName>
</protein>
<evidence type="ECO:0000313" key="4">
    <source>
        <dbReference type="EMBL" id="CAF4187956.1"/>
    </source>
</evidence>
<comment type="caution">
    <text evidence="6">The sequence shown here is derived from an EMBL/GenBank/DDBJ whole genome shotgun (WGS) entry which is preliminary data.</text>
</comment>
<organism evidence="6 7">
    <name type="scientific">Adineta steineri</name>
    <dbReference type="NCBI Taxonomy" id="433720"/>
    <lineage>
        <taxon>Eukaryota</taxon>
        <taxon>Metazoa</taxon>
        <taxon>Spiralia</taxon>
        <taxon>Gnathifera</taxon>
        <taxon>Rotifera</taxon>
        <taxon>Eurotatoria</taxon>
        <taxon>Bdelloidea</taxon>
        <taxon>Adinetida</taxon>
        <taxon>Adinetidae</taxon>
        <taxon>Adineta</taxon>
    </lineage>
</organism>
<dbReference type="Proteomes" id="UP000663881">
    <property type="component" value="Unassembled WGS sequence"/>
</dbReference>
<dbReference type="AlphaFoldDB" id="A0A820FBC2"/>
<dbReference type="Proteomes" id="UP000663845">
    <property type="component" value="Unassembled WGS sequence"/>
</dbReference>
<dbReference type="EMBL" id="CAJOBB010007501">
    <property type="protein sequence ID" value="CAF4187956.1"/>
    <property type="molecule type" value="Genomic_DNA"/>
</dbReference>
<accession>A0A820FBC2</accession>
<dbReference type="Proteomes" id="UP000663868">
    <property type="component" value="Unassembled WGS sequence"/>
</dbReference>
<dbReference type="EMBL" id="CAJOAZ010011225">
    <property type="protein sequence ID" value="CAF4233608.1"/>
    <property type="molecule type" value="Genomic_DNA"/>
</dbReference>